<feature type="region of interest" description="Disordered" evidence="1">
    <location>
        <begin position="689"/>
        <end position="790"/>
    </location>
</feature>
<dbReference type="EMBL" id="VLTN01000003">
    <property type="protein sequence ID" value="KAA0156792.1"/>
    <property type="molecule type" value="Genomic_DNA"/>
</dbReference>
<name>A0A5A8CUH3_CAFRO</name>
<feature type="region of interest" description="Disordered" evidence="1">
    <location>
        <begin position="512"/>
        <end position="532"/>
    </location>
</feature>
<keyword evidence="3" id="KW-1185">Reference proteome</keyword>
<feature type="region of interest" description="Disordered" evidence="1">
    <location>
        <begin position="1"/>
        <end position="60"/>
    </location>
</feature>
<feature type="compositionally biased region" description="Low complexity" evidence="1">
    <location>
        <begin position="9"/>
        <end position="21"/>
    </location>
</feature>
<accession>A0A5A8CUH3</accession>
<dbReference type="Proteomes" id="UP000323011">
    <property type="component" value="Unassembled WGS sequence"/>
</dbReference>
<proteinExistence type="predicted"/>
<feature type="compositionally biased region" description="Polar residues" evidence="1">
    <location>
        <begin position="731"/>
        <end position="742"/>
    </location>
</feature>
<organism evidence="2 3">
    <name type="scientific">Cafeteria roenbergensis</name>
    <name type="common">Marine flagellate</name>
    <dbReference type="NCBI Taxonomy" id="33653"/>
    <lineage>
        <taxon>Eukaryota</taxon>
        <taxon>Sar</taxon>
        <taxon>Stramenopiles</taxon>
        <taxon>Bigyra</taxon>
        <taxon>Opalozoa</taxon>
        <taxon>Bicosoecida</taxon>
        <taxon>Cafeteriaceae</taxon>
        <taxon>Cafeteria</taxon>
    </lineage>
</organism>
<evidence type="ECO:0000313" key="2">
    <source>
        <dbReference type="EMBL" id="KAA0156792.1"/>
    </source>
</evidence>
<gene>
    <name evidence="2" type="ORF">FNF29_00903</name>
</gene>
<feature type="region of interest" description="Disordered" evidence="1">
    <location>
        <begin position="247"/>
        <end position="340"/>
    </location>
</feature>
<feature type="compositionally biased region" description="Basic and acidic residues" evidence="1">
    <location>
        <begin position="247"/>
        <end position="267"/>
    </location>
</feature>
<feature type="compositionally biased region" description="Polar residues" evidence="1">
    <location>
        <begin position="41"/>
        <end position="56"/>
    </location>
</feature>
<comment type="caution">
    <text evidence="2">The sequence shown here is derived from an EMBL/GenBank/DDBJ whole genome shotgun (WGS) entry which is preliminary data.</text>
</comment>
<evidence type="ECO:0000313" key="3">
    <source>
        <dbReference type="Proteomes" id="UP000323011"/>
    </source>
</evidence>
<feature type="compositionally biased region" description="Gly residues" evidence="1">
    <location>
        <begin position="277"/>
        <end position="288"/>
    </location>
</feature>
<feature type="compositionally biased region" description="Gly residues" evidence="1">
    <location>
        <begin position="298"/>
        <end position="314"/>
    </location>
</feature>
<feature type="compositionally biased region" description="Low complexity" evidence="1">
    <location>
        <begin position="692"/>
        <end position="705"/>
    </location>
</feature>
<evidence type="ECO:0000256" key="1">
    <source>
        <dbReference type="SAM" id="MobiDB-lite"/>
    </source>
</evidence>
<reference evidence="2 3" key="1">
    <citation type="submission" date="2019-07" db="EMBL/GenBank/DDBJ databases">
        <title>Genomes of Cafeteria roenbergensis.</title>
        <authorList>
            <person name="Fischer M.G."/>
            <person name="Hackl T."/>
            <person name="Roman M."/>
        </authorList>
    </citation>
    <scope>NUCLEOTIDE SEQUENCE [LARGE SCALE GENOMIC DNA]</scope>
    <source>
        <strain evidence="2 3">BVI</strain>
    </source>
</reference>
<protein>
    <submittedName>
        <fullName evidence="2">Uncharacterized protein</fullName>
    </submittedName>
</protein>
<sequence>MRAQSFKRATAAGGDLAGATDPVARGAAAGIEGKGADASRLVSQGSAGSELTGTEDTGSDGAAVDAASLAADVVAGQDPRDAGFVAPPSARGYLARLVRRPADVAPDGNLTFQARRRRARWLRRVSVGPGHIQALVALQRSAEREAKDAGLHTAVKYKHRHLLGGAVRSARAAADVATEEELRRAGKRAARRQREVARVVERQKAAELAAAMARGDSSAMRAVTPAAERARRAEARAVAAAMAAAGKAEHAADGLAGRSEELMDRETSSAVGFDLGDVGGPGEGGSSMWGGADSSAPGGAGASSGAGGRLGTAGGQSEPGLVGDPAAPSSDYQLPPAAQPAKSVPLRRVVPYQAQGDLSWYALDKLLLRRKLRDEAPVQRALRRYWRAFSRYEGGSRVVSRSTYISLMSRAYLILVPDAGALARAAGSGVIAPRGANATEEAQAEAEAVARFEWERDTWRGDDEDPLRSLDEPGLARSLFELADMWCETATAREYTQMLLWLLARISPRHAGCDGKRGSPKPPAPGSRWQDFEHPSLPAAPVGEALAVARCGTAESGERGGGMPRRFDAPAIALPLGNEQFRPRAEGGVPLGAAQQLGQSLFAGSGAAGSAGSSVVGAAVASAGGSLAAGRWERDDSGAWFNTTVDSAIRQARSAIAAEEALQQAKASAIAAAAAQALDEASVSARRKAAEARLQQQRARRNQAGAGEGKPTRVKRGSLLGAKLRAAVRTVQESGPPSTPSDAVSDDETGASSAEDVGRTSRQSAQLGAGADAVASEGQGASAGGGKGTLSQVLAVKVPLGIGPRRRPRLWELYGVRPVRVAEAA</sequence>
<dbReference type="AlphaFoldDB" id="A0A5A8CUH3"/>